<organism evidence="4 5">
    <name type="scientific">Neolecta irregularis (strain DAH-3)</name>
    <dbReference type="NCBI Taxonomy" id="1198029"/>
    <lineage>
        <taxon>Eukaryota</taxon>
        <taxon>Fungi</taxon>
        <taxon>Dikarya</taxon>
        <taxon>Ascomycota</taxon>
        <taxon>Taphrinomycotina</taxon>
        <taxon>Neolectales</taxon>
        <taxon>Neolectaceae</taxon>
        <taxon>Neolecta</taxon>
    </lineage>
</organism>
<dbReference type="InterPro" id="IPR051248">
    <property type="entry name" value="UPF0507/Ank_repeat_27"/>
</dbReference>
<dbReference type="OMA" id="PRICTIR"/>
<evidence type="ECO:0000259" key="3">
    <source>
        <dbReference type="PROSITE" id="PS51205"/>
    </source>
</evidence>
<dbReference type="GO" id="GO:0005886">
    <property type="term" value="C:plasma membrane"/>
    <property type="evidence" value="ECO:0007669"/>
    <property type="project" value="TreeGrafter"/>
</dbReference>
<dbReference type="GO" id="GO:0045022">
    <property type="term" value="P:early endosome to late endosome transport"/>
    <property type="evidence" value="ECO:0007669"/>
    <property type="project" value="TreeGrafter"/>
</dbReference>
<dbReference type="AlphaFoldDB" id="A0A1U7LQ21"/>
<evidence type="ECO:0000313" key="5">
    <source>
        <dbReference type="Proteomes" id="UP000186594"/>
    </source>
</evidence>
<protein>
    <submittedName>
        <fullName evidence="4">UPF0507 protein</fullName>
    </submittedName>
</protein>
<dbReference type="PROSITE" id="PS51205">
    <property type="entry name" value="VPS9"/>
    <property type="match status" value="1"/>
</dbReference>
<dbReference type="GO" id="GO:0035091">
    <property type="term" value="F:phosphatidylinositol binding"/>
    <property type="evidence" value="ECO:0007669"/>
    <property type="project" value="InterPro"/>
</dbReference>
<dbReference type="GO" id="GO:0097422">
    <property type="term" value="C:tubular endosome"/>
    <property type="evidence" value="ECO:0007669"/>
    <property type="project" value="TreeGrafter"/>
</dbReference>
<dbReference type="GO" id="GO:0005769">
    <property type="term" value="C:early endosome"/>
    <property type="evidence" value="ECO:0007669"/>
    <property type="project" value="TreeGrafter"/>
</dbReference>
<dbReference type="Pfam" id="PF02204">
    <property type="entry name" value="VPS9"/>
    <property type="match status" value="1"/>
</dbReference>
<evidence type="ECO:0000313" key="4">
    <source>
        <dbReference type="EMBL" id="OLL24642.1"/>
    </source>
</evidence>
<dbReference type="OrthoDB" id="7464126at2759"/>
<dbReference type="InterPro" id="IPR003123">
    <property type="entry name" value="VPS9"/>
</dbReference>
<feature type="non-terminal residue" evidence="4">
    <location>
        <position position="1045"/>
    </location>
</feature>
<name>A0A1U7LQ21_NEOID</name>
<keyword evidence="5" id="KW-1185">Reference proteome</keyword>
<dbReference type="GO" id="GO:0005770">
    <property type="term" value="C:late endosome"/>
    <property type="evidence" value="ECO:0007669"/>
    <property type="project" value="TreeGrafter"/>
</dbReference>
<dbReference type="STRING" id="1198029.A0A1U7LQ21"/>
<feature type="repeat" description="ANK" evidence="2">
    <location>
        <begin position="736"/>
        <end position="768"/>
    </location>
</feature>
<dbReference type="InterPro" id="IPR037191">
    <property type="entry name" value="VPS9_dom_sf"/>
</dbReference>
<dbReference type="EMBL" id="LXFE01000699">
    <property type="protein sequence ID" value="OLL24642.1"/>
    <property type="molecule type" value="Genomic_DNA"/>
</dbReference>
<dbReference type="GO" id="GO:0005085">
    <property type="term" value="F:guanyl-nucleotide exchange factor activity"/>
    <property type="evidence" value="ECO:0007669"/>
    <property type="project" value="TreeGrafter"/>
</dbReference>
<dbReference type="InterPro" id="IPR036871">
    <property type="entry name" value="PX_dom_sf"/>
</dbReference>
<accession>A0A1U7LQ21</accession>
<dbReference type="GO" id="GO:0000149">
    <property type="term" value="F:SNARE binding"/>
    <property type="evidence" value="ECO:0007669"/>
    <property type="project" value="TreeGrafter"/>
</dbReference>
<dbReference type="PANTHER" id="PTHR24170:SF1">
    <property type="entry name" value="DOMAIN PROTEIN, PUTATIVE (AFU_ORTHOLOGUE AFUA_1G09870)-RELATED"/>
    <property type="match status" value="1"/>
</dbReference>
<reference evidence="4 5" key="1">
    <citation type="submission" date="2016-04" db="EMBL/GenBank/DDBJ databases">
        <title>Evolutionary innovation and constraint leading to complex multicellularity in the Ascomycota.</title>
        <authorList>
            <person name="Cisse O."/>
            <person name="Nguyen A."/>
            <person name="Hewitt D.A."/>
            <person name="Jedd G."/>
            <person name="Stajich J.E."/>
        </authorList>
    </citation>
    <scope>NUCLEOTIDE SEQUENCE [LARGE SCALE GENOMIC DNA]</scope>
    <source>
        <strain evidence="4 5">DAH-3</strain>
    </source>
</reference>
<dbReference type="GO" id="GO:0030133">
    <property type="term" value="C:transport vesicle"/>
    <property type="evidence" value="ECO:0007669"/>
    <property type="project" value="TreeGrafter"/>
</dbReference>
<dbReference type="SUPFAM" id="SSF109993">
    <property type="entry name" value="VPS9 domain"/>
    <property type="match status" value="1"/>
</dbReference>
<comment type="similarity">
    <text evidence="1">Belongs to the UPF0507 family.</text>
</comment>
<dbReference type="PROSITE" id="PS50297">
    <property type="entry name" value="ANK_REP_REGION"/>
    <property type="match status" value="1"/>
</dbReference>
<dbReference type="SUPFAM" id="SSF64268">
    <property type="entry name" value="PX domain"/>
    <property type="match status" value="1"/>
</dbReference>
<dbReference type="Proteomes" id="UP000186594">
    <property type="component" value="Unassembled WGS sequence"/>
</dbReference>
<gene>
    <name evidence="4" type="ORF">NEOLI_003478</name>
</gene>
<dbReference type="Gene3D" id="3.30.1520.10">
    <property type="entry name" value="Phox-like domain"/>
    <property type="match status" value="1"/>
</dbReference>
<dbReference type="PROSITE" id="PS50088">
    <property type="entry name" value="ANK_REPEAT"/>
    <property type="match status" value="1"/>
</dbReference>
<dbReference type="Pfam" id="PF12796">
    <property type="entry name" value="Ank_2"/>
    <property type="match status" value="1"/>
</dbReference>
<dbReference type="Gene3D" id="1.20.1050.80">
    <property type="entry name" value="VPS9 domain"/>
    <property type="match status" value="1"/>
</dbReference>
<proteinExistence type="inferred from homology"/>
<dbReference type="PANTHER" id="PTHR24170">
    <property type="entry name" value="ANKYRIN REPEAT DOMAIN-CONTAINING PROTEIN 27"/>
    <property type="match status" value="1"/>
</dbReference>
<feature type="domain" description="VPS9" evidence="3">
    <location>
        <begin position="267"/>
        <end position="420"/>
    </location>
</feature>
<evidence type="ECO:0000256" key="1">
    <source>
        <dbReference type="ARBA" id="ARBA00007428"/>
    </source>
</evidence>
<keyword evidence="2" id="KW-0040">ANK repeat</keyword>
<sequence>MAPHNPDPFLGALFRPSFADLLQQCAPPAQCVLLVPRALALLSENITEEFLASHIVRCTPLSFNQAKNKVRHYPTLNGRTLVFKDLHVYPNKGFKTKHSAKMLNDILYYPPHSEAPFIVYYIDRPLLDLDVPPPQKLRVTTLPIDTPPTIDSLAHLFTQYPTIGRSMQPGLERLLREFNDRFQTLMHLDDVKAGVDKAVADALELFSKVENRAIRQMANTSDVNEGSISRIIEKFNPIPVDVLTPSYILENTYNLVYFQVMKSDLVSDLDSESMEALSNLDIHQVEIPSVDNFIVQRLLSAIACFRTFGTGRTPSEKMEVLINTVQIIACGDSTPGKLKRQDLSEKAYDMQVSLNADYIISLLVLVMVSARSKVANLESNLLFIRRFSFDDVESGEIGFVVSTLDAVVQYLRENFARLKAISDTNAKFWRAIKSGDVQFLQRTFVHSPPSSALNDDQEIKKEADFTDRTLEPVTDQLDALFRSCDSEGNSAIMMSVSSGMNNSLHFLLNQPYIHKSFHVNDRDYNGITPLMRALELDNIPAAKMIVDHLDSSGLEKYLAATDPTGRTIAHSYYIMKFPELIQRFAAELPWTKKDNTGQTPIFALCRLYDHPQCFQMLSTSIMSIQRHSTFNADQHIDSKANSLFHLCGNLQVLNFLLELPGNINLPNQKGLSPLLHFIKLGKKALVQRLLEDPRIDLNIQDSRGLLPIHTAASTGNVEMLSTVGTFMSVDLRSYGMGLTALHIAVREKAIDCIDYLLNHGADLQAEDRSGARPSEYTNDESIKNHLDVYYLLLNRTPTEDGRVTAVVRPYLSDDLTVQYIIKSGIVKKVEKGSGSSLDVSTLTVSRRSLADFVHLRHLLAFEQTSAWLPTLPSSNLHPCLIPSKPSRAILRELTRSLDDFLSVCLNHPSPTISKHELLWEFFMVGEMQHEDVLERTRKKAELIREEIWESYEPIENTHDAAVFFGYAIDSVDSIYKAYKEANQRARILRTCSKSLSQRLAFSNNQDNVIAQQLLANGLRKFENGNIFQSELLDTMDKLIEETAGQ</sequence>
<comment type="caution">
    <text evidence="4">The sequence shown here is derived from an EMBL/GenBank/DDBJ whole genome shotgun (WGS) entry which is preliminary data.</text>
</comment>
<dbReference type="Gene3D" id="1.25.40.20">
    <property type="entry name" value="Ankyrin repeat-containing domain"/>
    <property type="match status" value="2"/>
</dbReference>
<dbReference type="SMART" id="SM00248">
    <property type="entry name" value="ANK"/>
    <property type="match status" value="6"/>
</dbReference>
<dbReference type="CDD" id="cd06093">
    <property type="entry name" value="PX_domain"/>
    <property type="match status" value="1"/>
</dbReference>
<evidence type="ECO:0000256" key="2">
    <source>
        <dbReference type="PROSITE-ProRule" id="PRU00023"/>
    </source>
</evidence>
<dbReference type="SUPFAM" id="SSF48403">
    <property type="entry name" value="Ankyrin repeat"/>
    <property type="match status" value="2"/>
</dbReference>
<dbReference type="InterPro" id="IPR002110">
    <property type="entry name" value="Ankyrin_rpt"/>
</dbReference>
<dbReference type="InterPro" id="IPR036770">
    <property type="entry name" value="Ankyrin_rpt-contain_sf"/>
</dbReference>